<dbReference type="GO" id="GO:0000287">
    <property type="term" value="F:magnesium ion binding"/>
    <property type="evidence" value="ECO:0007669"/>
    <property type="project" value="InterPro"/>
</dbReference>
<dbReference type="InterPro" id="IPR008181">
    <property type="entry name" value="dUTPase"/>
</dbReference>
<dbReference type="NCBIfam" id="TIGR00576">
    <property type="entry name" value="dut"/>
    <property type="match status" value="1"/>
</dbReference>
<feature type="domain" description="dUTPase-like" evidence="5">
    <location>
        <begin position="16"/>
        <end position="148"/>
    </location>
</feature>
<dbReference type="InterPro" id="IPR033704">
    <property type="entry name" value="dUTPase_trimeric"/>
</dbReference>
<dbReference type="GO" id="GO:0006226">
    <property type="term" value="P:dUMP biosynthetic process"/>
    <property type="evidence" value="ECO:0007669"/>
    <property type="project" value="InterPro"/>
</dbReference>
<dbReference type="GO" id="GO:0046081">
    <property type="term" value="P:dUTP catabolic process"/>
    <property type="evidence" value="ECO:0007669"/>
    <property type="project" value="InterPro"/>
</dbReference>
<name>A0A8S5RRB4_9CAUD</name>
<evidence type="ECO:0000256" key="3">
    <source>
        <dbReference type="ARBA" id="ARBA00022801"/>
    </source>
</evidence>
<dbReference type="PANTHER" id="PTHR11241">
    <property type="entry name" value="DEOXYURIDINE 5'-TRIPHOSPHATE NUCLEOTIDOHYDROLASE"/>
    <property type="match status" value="1"/>
</dbReference>
<dbReference type="CDD" id="cd07557">
    <property type="entry name" value="trimeric_dUTPase"/>
    <property type="match status" value="1"/>
</dbReference>
<keyword evidence="3" id="KW-0378">Hydrolase</keyword>
<sequence length="150" mass="16646">MSVNRFRPIQEYMGRVNLPTRKTEGSAGYDIEAAETMTIEPGQVAFVPTGLKCYVKDGEYLALHMRSSIATKNKVFLIHGTGIIDSDYADNPQNEGHIMIPIVNMGDKPYRVAYGDRIVQGIFTKYDLTENDAEDFKAKRTGGFGSTGRS</sequence>
<evidence type="ECO:0000256" key="1">
    <source>
        <dbReference type="ARBA" id="ARBA00006581"/>
    </source>
</evidence>
<dbReference type="InterPro" id="IPR029054">
    <property type="entry name" value="dUTPase-like"/>
</dbReference>
<dbReference type="SUPFAM" id="SSF51283">
    <property type="entry name" value="dUTPase-like"/>
    <property type="match status" value="1"/>
</dbReference>
<evidence type="ECO:0000256" key="4">
    <source>
        <dbReference type="ARBA" id="ARBA00023080"/>
    </source>
</evidence>
<dbReference type="Pfam" id="PF00692">
    <property type="entry name" value="dUTPase"/>
    <property type="match status" value="1"/>
</dbReference>
<evidence type="ECO:0000313" key="6">
    <source>
        <dbReference type="EMBL" id="DAE91882.1"/>
    </source>
</evidence>
<dbReference type="InterPro" id="IPR036157">
    <property type="entry name" value="dUTPase-like_sf"/>
</dbReference>
<dbReference type="EMBL" id="BK057791">
    <property type="protein sequence ID" value="DAE91882.1"/>
    <property type="molecule type" value="Genomic_DNA"/>
</dbReference>
<evidence type="ECO:0000259" key="5">
    <source>
        <dbReference type="Pfam" id="PF00692"/>
    </source>
</evidence>
<organism evidence="6">
    <name type="scientific">Siphoviridae sp. ctwNf2</name>
    <dbReference type="NCBI Taxonomy" id="2827597"/>
    <lineage>
        <taxon>Viruses</taxon>
        <taxon>Duplodnaviria</taxon>
        <taxon>Heunggongvirae</taxon>
        <taxon>Uroviricota</taxon>
        <taxon>Caudoviricetes</taxon>
    </lineage>
</organism>
<accession>A0A8S5RRB4</accession>
<evidence type="ECO:0000256" key="2">
    <source>
        <dbReference type="ARBA" id="ARBA00012379"/>
    </source>
</evidence>
<dbReference type="EC" id="3.6.1.23" evidence="2"/>
<dbReference type="Gene3D" id="2.70.40.10">
    <property type="match status" value="1"/>
</dbReference>
<keyword evidence="4" id="KW-0546">Nucleotide metabolism</keyword>
<proteinExistence type="inferred from homology"/>
<comment type="similarity">
    <text evidence="1">Belongs to the dUTPase family.</text>
</comment>
<reference evidence="6" key="1">
    <citation type="journal article" date="2021" name="Proc. Natl. Acad. Sci. U.S.A.">
        <title>A Catalog of Tens of Thousands of Viruses from Human Metagenomes Reveals Hidden Associations with Chronic Diseases.</title>
        <authorList>
            <person name="Tisza M.J."/>
            <person name="Buck C.B."/>
        </authorList>
    </citation>
    <scope>NUCLEOTIDE SEQUENCE</scope>
    <source>
        <strain evidence="6">CtwNf2</strain>
    </source>
</reference>
<protein>
    <recommendedName>
        <fullName evidence="2">dUTP diphosphatase</fullName>
        <ecNumber evidence="2">3.6.1.23</ecNumber>
    </recommendedName>
</protein>
<dbReference type="GO" id="GO:0004170">
    <property type="term" value="F:dUTP diphosphatase activity"/>
    <property type="evidence" value="ECO:0007669"/>
    <property type="project" value="UniProtKB-EC"/>
</dbReference>
<dbReference type="PANTHER" id="PTHR11241:SF0">
    <property type="entry name" value="DEOXYURIDINE 5'-TRIPHOSPHATE NUCLEOTIDOHYDROLASE"/>
    <property type="match status" value="1"/>
</dbReference>